<dbReference type="GO" id="GO:0008270">
    <property type="term" value="F:zinc ion binding"/>
    <property type="evidence" value="ECO:0007669"/>
    <property type="project" value="UniProtKB-UniRule"/>
</dbReference>
<dbReference type="GO" id="GO:0044205">
    <property type="term" value="P:'de novo' UMP biosynthetic process"/>
    <property type="evidence" value="ECO:0007669"/>
    <property type="project" value="UniProtKB-UniRule"/>
</dbReference>
<comment type="similarity">
    <text evidence="1">Belongs to the metallo-dependent hydrolases superfamily. Hydantoinase/dihydropyrimidinase family.</text>
</comment>
<dbReference type="GeneID" id="5143593"/>
<comment type="cofactor">
    <cofactor evidence="5">
        <name>Zn(2+)</name>
        <dbReference type="ChEBI" id="CHEBI:29105"/>
    </cofactor>
    <text evidence="5">Binds 2 Zn(2+) ions per subunit.</text>
</comment>
<dbReference type="PROSITE" id="PS00483">
    <property type="entry name" value="DIHYDROOROTASE_2"/>
    <property type="match status" value="1"/>
</dbReference>
<evidence type="ECO:0000259" key="6">
    <source>
        <dbReference type="Pfam" id="PF01979"/>
    </source>
</evidence>
<dbReference type="HAMAP" id="MF_00220_A">
    <property type="entry name" value="PyrC_classI_A"/>
    <property type="match status" value="1"/>
</dbReference>
<dbReference type="eggNOG" id="arCOG00689">
    <property type="taxonomic scope" value="Archaea"/>
</dbReference>
<name>Q0W790_METAR</name>
<dbReference type="CDD" id="cd01318">
    <property type="entry name" value="DHOase_IIb"/>
    <property type="match status" value="1"/>
</dbReference>
<dbReference type="GO" id="GO:0006145">
    <property type="term" value="P:purine nucleobase catabolic process"/>
    <property type="evidence" value="ECO:0007669"/>
    <property type="project" value="TreeGrafter"/>
</dbReference>
<dbReference type="NCBIfam" id="NF002668">
    <property type="entry name" value="PRK02382.1"/>
    <property type="match status" value="1"/>
</dbReference>
<dbReference type="NCBIfam" id="TIGR00857">
    <property type="entry name" value="pyrC_multi"/>
    <property type="match status" value="1"/>
</dbReference>
<evidence type="ECO:0000256" key="1">
    <source>
        <dbReference type="ARBA" id="ARBA00008829"/>
    </source>
</evidence>
<dbReference type="EC" id="3.5.2.3" evidence="5"/>
<feature type="binding site" evidence="5">
    <location>
        <position position="143"/>
    </location>
    <ligand>
        <name>Zn(2+)</name>
        <dbReference type="ChEBI" id="CHEBI:29105"/>
        <label>2</label>
    </ligand>
</feature>
<gene>
    <name evidence="5 7" type="primary">pyrC</name>
    <name evidence="7" type="ORF">RCIX288</name>
</gene>
<feature type="binding site" evidence="5">
    <location>
        <position position="299"/>
    </location>
    <ligand>
        <name>Zn(2+)</name>
        <dbReference type="ChEBI" id="CHEBI:29105"/>
        <label>1</label>
    </ligand>
</feature>
<feature type="binding site" evidence="5">
    <location>
        <position position="91"/>
    </location>
    <ligand>
        <name>substrate</name>
    </ligand>
</feature>
<feature type="domain" description="Amidohydrolase-related" evidence="6">
    <location>
        <begin position="48"/>
        <end position="381"/>
    </location>
</feature>
<comment type="function">
    <text evidence="5">Catalyzes the reversible cyclization of carbamoyl aspartate to dihydroorotate.</text>
</comment>
<protein>
    <recommendedName>
        <fullName evidence="5">Dihydroorotase</fullName>
        <shortName evidence="5">DHOase</shortName>
        <ecNumber evidence="5">3.5.2.3</ecNumber>
    </recommendedName>
</protein>
<dbReference type="InterPro" id="IPR011059">
    <property type="entry name" value="Metal-dep_hydrolase_composite"/>
</dbReference>
<feature type="binding site" evidence="5">
    <location>
        <position position="57"/>
    </location>
    <ligand>
        <name>Zn(2+)</name>
        <dbReference type="ChEBI" id="CHEBI:29105"/>
        <label>1</label>
    </ligand>
</feature>
<evidence type="ECO:0000256" key="4">
    <source>
        <dbReference type="ARBA" id="ARBA00022975"/>
    </source>
</evidence>
<comment type="caution">
    <text evidence="5">Lacks conserved residue(s) required for the propagation of feature annotation.</text>
</comment>
<dbReference type="EMBL" id="AM114193">
    <property type="protein sequence ID" value="CAJ35753.1"/>
    <property type="molecule type" value="Genomic_DNA"/>
</dbReference>
<keyword evidence="2 5" id="KW-0479">Metal-binding</keyword>
<dbReference type="InterPro" id="IPR032466">
    <property type="entry name" value="Metal_Hydrolase"/>
</dbReference>
<dbReference type="Proteomes" id="UP000000663">
    <property type="component" value="Chromosome"/>
</dbReference>
<dbReference type="SUPFAM" id="SSF51556">
    <property type="entry name" value="Metallo-dependent hydrolases"/>
    <property type="match status" value="1"/>
</dbReference>
<reference evidence="7 8" key="1">
    <citation type="journal article" date="2006" name="Science">
        <title>Genome of rice cluster I archaea -- the key methane producers in the rice rhizosphere.</title>
        <authorList>
            <person name="Erkel C."/>
            <person name="Kube M."/>
            <person name="Reinhardt R."/>
            <person name="Liesack W."/>
        </authorList>
    </citation>
    <scope>NUCLEOTIDE SEQUENCE [LARGE SCALE GENOMIC DNA]</scope>
    <source>
        <strain evidence="8">DSM 22066 / NBRC 105507 / MRE50</strain>
    </source>
</reference>
<evidence type="ECO:0000256" key="5">
    <source>
        <dbReference type="HAMAP-Rule" id="MF_00220"/>
    </source>
</evidence>
<dbReference type="GO" id="GO:0004151">
    <property type="term" value="F:dihydroorotase activity"/>
    <property type="evidence" value="ECO:0007669"/>
    <property type="project" value="UniProtKB-UniRule"/>
</dbReference>
<dbReference type="InterPro" id="IPR004722">
    <property type="entry name" value="DHOase"/>
</dbReference>
<dbReference type="KEGG" id="rci:RCIX288"/>
<dbReference type="InterPro" id="IPR050138">
    <property type="entry name" value="DHOase/Allantoinase_Hydrolase"/>
</dbReference>
<sequence length="451" mass="49376">MHELVVEDAMVSFDGEILACSIGIDEGKITRIAKVLKGEEKYDARGRLVMPGVIDSHVHFRDMRQEEKEDWLSGSKAALYGGVTTVVDMPNSDPPTFDAEAFKVKQTVAANRSMVDFSLNAGVGDNLPQLPQLWKLGALAFGEIFMAKSTGGFSIDEPALKEALKAITLMGATASIHAEDEALHEELKKSLKHDPSSSIHSKLRPRESEINAVEAAIRLARETRVAMHITHISTSRAVELISREGITCDVTPHHLLLTMDHWDRLGSHAKMNPPIRHDSDRNALWKAVNDGSIEVLASDHAPHTLDEKNLPVREAPSGVPGVETMLPLMLKAVADKRLPLQRLIDMTSANPARIFGIEGKGSFAAGNDADMVFVDMAKVRQITPAGLHSKAGWTPYRGFEAIFPEAVMLRGDIVLDGKDFYAKRGTGKFIPGKGYKRLSDVLKMARAGKRT</sequence>
<dbReference type="RefSeq" id="WP_012036746.1">
    <property type="nucleotide sequence ID" value="NC_009464.1"/>
</dbReference>
<evidence type="ECO:0000256" key="3">
    <source>
        <dbReference type="ARBA" id="ARBA00022801"/>
    </source>
</evidence>
<evidence type="ECO:0000256" key="2">
    <source>
        <dbReference type="ARBA" id="ARBA00022723"/>
    </source>
</evidence>
<dbReference type="InterPro" id="IPR006680">
    <property type="entry name" value="Amidohydro-rel"/>
</dbReference>
<feature type="binding site" evidence="5">
    <location>
        <position position="143"/>
    </location>
    <ligand>
        <name>Zn(2+)</name>
        <dbReference type="ChEBI" id="CHEBI:29105"/>
        <label>1</label>
    </ligand>
</feature>
<dbReference type="GO" id="GO:0004038">
    <property type="term" value="F:allantoinase activity"/>
    <property type="evidence" value="ECO:0007669"/>
    <property type="project" value="TreeGrafter"/>
</dbReference>
<feature type="binding site" evidence="5">
    <location>
        <position position="231"/>
    </location>
    <ligand>
        <name>Zn(2+)</name>
        <dbReference type="ChEBI" id="CHEBI:29105"/>
        <label>2</label>
    </ligand>
</feature>
<dbReference type="PATRIC" id="fig|351160.9.peg.2482"/>
<feature type="binding site" evidence="5">
    <location>
        <begin position="59"/>
        <end position="61"/>
    </location>
    <ligand>
        <name>substrate</name>
    </ligand>
</feature>
<dbReference type="OrthoDB" id="50279at2157"/>
<feature type="active site" evidence="5">
    <location>
        <position position="299"/>
    </location>
</feature>
<keyword evidence="8" id="KW-1185">Reference proteome</keyword>
<dbReference type="FunFam" id="3.20.20.140:FF:000174">
    <property type="entry name" value="Dihydropyrimidinase-related protein 2"/>
    <property type="match status" value="1"/>
</dbReference>
<dbReference type="UniPathway" id="UPA00070">
    <property type="reaction ID" value="UER00117"/>
</dbReference>
<feature type="binding site" evidence="5">
    <location>
        <position position="303"/>
    </location>
    <ligand>
        <name>substrate</name>
    </ligand>
</feature>
<dbReference type="STRING" id="351160.RCIX288"/>
<keyword evidence="4 5" id="KW-0665">Pyrimidine biosynthesis</keyword>
<evidence type="ECO:0000313" key="8">
    <source>
        <dbReference type="Proteomes" id="UP000000663"/>
    </source>
</evidence>
<organism evidence="7 8">
    <name type="scientific">Methanocella arvoryzae (strain DSM 22066 / NBRC 105507 / MRE50)</name>
    <dbReference type="NCBI Taxonomy" id="351160"/>
    <lineage>
        <taxon>Archaea</taxon>
        <taxon>Methanobacteriati</taxon>
        <taxon>Methanobacteriota</taxon>
        <taxon>Stenosarchaea group</taxon>
        <taxon>Methanomicrobia</taxon>
        <taxon>Methanocellales</taxon>
        <taxon>Methanocellaceae</taxon>
        <taxon>Methanocella</taxon>
    </lineage>
</organism>
<dbReference type="Gene3D" id="3.20.20.140">
    <property type="entry name" value="Metal-dependent hydrolases"/>
    <property type="match status" value="1"/>
</dbReference>
<dbReference type="InterPro" id="IPR002195">
    <property type="entry name" value="Dihydroorotase_CS"/>
</dbReference>
<evidence type="ECO:0000313" key="7">
    <source>
        <dbReference type="EMBL" id="CAJ35753.1"/>
    </source>
</evidence>
<comment type="catalytic activity">
    <reaction evidence="5">
        <text>(S)-dihydroorotate + H2O = N-carbamoyl-L-aspartate + H(+)</text>
        <dbReference type="Rhea" id="RHEA:24296"/>
        <dbReference type="ChEBI" id="CHEBI:15377"/>
        <dbReference type="ChEBI" id="CHEBI:15378"/>
        <dbReference type="ChEBI" id="CHEBI:30864"/>
        <dbReference type="ChEBI" id="CHEBI:32814"/>
        <dbReference type="EC" id="3.5.2.3"/>
    </reaction>
</comment>
<dbReference type="Gene3D" id="2.30.40.10">
    <property type="entry name" value="Urease, subunit C, domain 1"/>
    <property type="match status" value="1"/>
</dbReference>
<accession>Q0W790</accession>
<feature type="binding site" evidence="5">
    <location>
        <position position="59"/>
    </location>
    <ligand>
        <name>Zn(2+)</name>
        <dbReference type="ChEBI" id="CHEBI:29105"/>
        <label>1</label>
    </ligand>
</feature>
<comment type="similarity">
    <text evidence="5">Belongs to the metallo-dependent hydrolases superfamily. DHOase family. Class I DHOase subfamily.</text>
</comment>
<dbReference type="GO" id="GO:0005737">
    <property type="term" value="C:cytoplasm"/>
    <property type="evidence" value="ECO:0007669"/>
    <property type="project" value="TreeGrafter"/>
</dbReference>
<dbReference type="SUPFAM" id="SSF51338">
    <property type="entry name" value="Composite domain of metallo-dependent hydrolases"/>
    <property type="match status" value="1"/>
</dbReference>
<dbReference type="Pfam" id="PF01979">
    <property type="entry name" value="Amidohydro_1"/>
    <property type="match status" value="1"/>
</dbReference>
<dbReference type="PANTHER" id="PTHR43668">
    <property type="entry name" value="ALLANTOINASE"/>
    <property type="match status" value="1"/>
</dbReference>
<keyword evidence="5" id="KW-0862">Zinc</keyword>
<proteinExistence type="inferred from homology"/>
<dbReference type="AlphaFoldDB" id="Q0W790"/>
<comment type="pathway">
    <text evidence="5">Pyrimidine metabolism; UMP biosynthesis via de novo pathway; (S)-dihydroorotate from bicarbonate: step 3/3.</text>
</comment>
<keyword evidence="3 5" id="KW-0378">Hydrolase</keyword>
<feature type="binding site" evidence="5">
    <location>
        <position position="177"/>
    </location>
    <ligand>
        <name>Zn(2+)</name>
        <dbReference type="ChEBI" id="CHEBI:29105"/>
        <label>2</label>
    </ligand>
</feature>
<dbReference type="PANTHER" id="PTHR43668:SF2">
    <property type="entry name" value="ALLANTOINASE"/>
    <property type="match status" value="1"/>
</dbReference>